<dbReference type="EnsemblMetazoa" id="AALFPA23_024080.R35906">
    <property type="protein sequence ID" value="AALFPA23_024080.P35906"/>
    <property type="gene ID" value="AALFPA23_024080"/>
</dbReference>
<feature type="transmembrane region" description="Helical" evidence="6">
    <location>
        <begin position="274"/>
        <end position="294"/>
    </location>
</feature>
<organism evidence="7 8">
    <name type="scientific">Aedes albopictus</name>
    <name type="common">Asian tiger mosquito</name>
    <name type="synonym">Stegomyia albopicta</name>
    <dbReference type="NCBI Taxonomy" id="7160"/>
    <lineage>
        <taxon>Eukaryota</taxon>
        <taxon>Metazoa</taxon>
        <taxon>Ecdysozoa</taxon>
        <taxon>Arthropoda</taxon>
        <taxon>Hexapoda</taxon>
        <taxon>Insecta</taxon>
        <taxon>Pterygota</taxon>
        <taxon>Neoptera</taxon>
        <taxon>Endopterygota</taxon>
        <taxon>Diptera</taxon>
        <taxon>Nematocera</taxon>
        <taxon>Culicoidea</taxon>
        <taxon>Culicidae</taxon>
        <taxon>Culicinae</taxon>
        <taxon>Aedini</taxon>
        <taxon>Aedes</taxon>
        <taxon>Stegomyia</taxon>
    </lineage>
</organism>
<dbReference type="Pfam" id="PF08395">
    <property type="entry name" value="7tm_7"/>
    <property type="match status" value="1"/>
</dbReference>
<feature type="transmembrane region" description="Helical" evidence="6">
    <location>
        <begin position="42"/>
        <end position="63"/>
    </location>
</feature>
<keyword evidence="4 6" id="KW-1133">Transmembrane helix</keyword>
<evidence type="ECO:0000313" key="8">
    <source>
        <dbReference type="Proteomes" id="UP000069940"/>
    </source>
</evidence>
<sequence length="341" mass="39974">MRKVNVLFKRTFGFTILILRLLGMFPFWYNKPEKRFHLSNPLIAYSVVVCSLYVYFIGVFYWTTVQFVRIYRSHYNVYLLGAAFGTAYATVIVVNLTSVVFARRVLRLLNDCHRLWDQLQVKSVVEDQDKKLVYRFMFKMIVVDGLTIIGGAGIRLIQAIRSKSMSLFYEAVAHGFTYILHACTTNLFIGMAYFGGHFFRLINCRIRLLHRRISHLEQQEHHSKPNVQKKQQIYNNTLDELNRLVRYHEKVNRTILSFMQVHDASLLMMTLKNFVVTTTGVYLTYVATVFALHRNQVPSFGTYGFVTFFALFHFSQFYYQTASTMIFTMRVSLNLSITESY</sequence>
<dbReference type="InterPro" id="IPR013604">
    <property type="entry name" value="7TM_chemorcpt"/>
</dbReference>
<dbReference type="RefSeq" id="XP_062712894.1">
    <property type="nucleotide sequence ID" value="XM_062856910.1"/>
</dbReference>
<dbReference type="Proteomes" id="UP000069940">
    <property type="component" value="Unassembled WGS sequence"/>
</dbReference>
<keyword evidence="8" id="KW-1185">Reference proteome</keyword>
<comment type="similarity">
    <text evidence="6">Belongs to the insect chemoreceptor superfamily. Gustatory receptor (GR) family.</text>
</comment>
<keyword evidence="6" id="KW-0807">Transducer</keyword>
<accession>A0ABM2A3G4</accession>
<feature type="transmembrane region" description="Helical" evidence="6">
    <location>
        <begin position="300"/>
        <end position="319"/>
    </location>
</feature>
<keyword evidence="5 6" id="KW-0472">Membrane</keyword>
<evidence type="ECO:0000256" key="6">
    <source>
        <dbReference type="RuleBase" id="RU363108"/>
    </source>
</evidence>
<feature type="transmembrane region" description="Helical" evidence="6">
    <location>
        <begin position="75"/>
        <end position="101"/>
    </location>
</feature>
<proteinExistence type="inferred from homology"/>
<keyword evidence="3 6" id="KW-0812">Transmembrane</keyword>
<keyword evidence="6" id="KW-0675">Receptor</keyword>
<comment type="subcellular location">
    <subcellularLocation>
        <location evidence="1 6">Cell membrane</location>
        <topology evidence="1 6">Multi-pass membrane protein</topology>
    </subcellularLocation>
</comment>
<evidence type="ECO:0000313" key="7">
    <source>
        <dbReference type="EnsemblMetazoa" id="AALFPA23_024080.P35906"/>
    </source>
</evidence>
<keyword evidence="2 6" id="KW-1003">Cell membrane</keyword>
<evidence type="ECO:0000256" key="4">
    <source>
        <dbReference type="ARBA" id="ARBA00022989"/>
    </source>
</evidence>
<dbReference type="GeneID" id="109421707"/>
<feature type="transmembrane region" description="Helical" evidence="6">
    <location>
        <begin position="136"/>
        <end position="158"/>
    </location>
</feature>
<evidence type="ECO:0000256" key="1">
    <source>
        <dbReference type="ARBA" id="ARBA00004651"/>
    </source>
</evidence>
<feature type="transmembrane region" description="Helical" evidence="6">
    <location>
        <begin position="12"/>
        <end position="30"/>
    </location>
</feature>
<dbReference type="RefSeq" id="XP_029708063.2">
    <property type="nucleotide sequence ID" value="XM_029852203.2"/>
</dbReference>
<reference evidence="8" key="1">
    <citation type="journal article" date="2015" name="Proc. Natl. Acad. Sci. U.S.A.">
        <title>Genome sequence of the Asian Tiger mosquito, Aedes albopictus, reveals insights into its biology, genetics, and evolution.</title>
        <authorList>
            <person name="Chen X.G."/>
            <person name="Jiang X."/>
            <person name="Gu J."/>
            <person name="Xu M."/>
            <person name="Wu Y."/>
            <person name="Deng Y."/>
            <person name="Zhang C."/>
            <person name="Bonizzoni M."/>
            <person name="Dermauw W."/>
            <person name="Vontas J."/>
            <person name="Armbruster P."/>
            <person name="Huang X."/>
            <person name="Yang Y."/>
            <person name="Zhang H."/>
            <person name="He W."/>
            <person name="Peng H."/>
            <person name="Liu Y."/>
            <person name="Wu K."/>
            <person name="Chen J."/>
            <person name="Lirakis M."/>
            <person name="Topalis P."/>
            <person name="Van Leeuwen T."/>
            <person name="Hall A.B."/>
            <person name="Jiang X."/>
            <person name="Thorpe C."/>
            <person name="Mueller R.L."/>
            <person name="Sun C."/>
            <person name="Waterhouse R.M."/>
            <person name="Yan G."/>
            <person name="Tu Z.J."/>
            <person name="Fang X."/>
            <person name="James A.A."/>
        </authorList>
    </citation>
    <scope>NUCLEOTIDE SEQUENCE [LARGE SCALE GENOMIC DNA]</scope>
    <source>
        <strain evidence="8">Foshan</strain>
    </source>
</reference>
<reference evidence="7" key="2">
    <citation type="submission" date="2025-05" db="UniProtKB">
        <authorList>
            <consortium name="EnsemblMetazoa"/>
        </authorList>
    </citation>
    <scope>IDENTIFICATION</scope>
    <source>
        <strain evidence="7">Foshan</strain>
    </source>
</reference>
<evidence type="ECO:0000256" key="3">
    <source>
        <dbReference type="ARBA" id="ARBA00022692"/>
    </source>
</evidence>
<evidence type="ECO:0000256" key="2">
    <source>
        <dbReference type="ARBA" id="ARBA00022475"/>
    </source>
</evidence>
<evidence type="ECO:0000256" key="5">
    <source>
        <dbReference type="ARBA" id="ARBA00023136"/>
    </source>
</evidence>
<feature type="transmembrane region" description="Helical" evidence="6">
    <location>
        <begin position="178"/>
        <end position="202"/>
    </location>
</feature>
<dbReference type="EnsemblMetazoa" id="AALFPA23_024080.R35905">
    <property type="protein sequence ID" value="AALFPA23_024080.P35905"/>
    <property type="gene ID" value="AALFPA23_024080"/>
</dbReference>
<comment type="function">
    <text evidence="6">Gustatory receptor which mediates acceptance or avoidance behavior, depending on its substrates.</text>
</comment>
<protein>
    <recommendedName>
        <fullName evidence="6">Gustatory receptor</fullName>
    </recommendedName>
</protein>
<name>A0ABM2A3G4_AEDAL</name>